<accession>A0A7K3TH58</accession>
<dbReference type="Pfam" id="PF00271">
    <property type="entry name" value="Helicase_C"/>
    <property type="match status" value="1"/>
</dbReference>
<organism evidence="10 11">
    <name type="scientific">Bifidobacterium avesanii</name>
    <dbReference type="NCBI Taxonomy" id="1798157"/>
    <lineage>
        <taxon>Bacteria</taxon>
        <taxon>Bacillati</taxon>
        <taxon>Actinomycetota</taxon>
        <taxon>Actinomycetes</taxon>
        <taxon>Bifidobacteriales</taxon>
        <taxon>Bifidobacteriaceae</taxon>
        <taxon>Bifidobacterium</taxon>
    </lineage>
</organism>
<dbReference type="InterPro" id="IPR050079">
    <property type="entry name" value="DEAD_box_RNA_helicase"/>
</dbReference>
<sequence>MPTTEPLNESLNNSYDPYDDEPSVTFAELGVPAPLLRVLAADGKTEAFPIQADTLPDSLNGRDILGRGRTGSGKTLAFCIPLAARLCPVTVTPDLPMPEYRKRLKHAYRRQLEERVDAGRDFTPHPRGLILAPTRELANQINEVLSPLARMAGMTTTVVYGGVRQNRQVRELKAGAEIVVACPGRLEDLLRQKLLTLSDVEIVVIDEADEMADMGFLPPVRRLLAQIRPDAQHMLFSATLDHGIDELVREFLRDPKTHSVDEPTAVDGAMTQHVFEVEKSEKPEIVRALASGKGRRILFTRTKFQAKKLAASLTRHGIPAAELHGNLSQNQRDRNLAAFESGEVNVMVATDVAARGIDVSNVELVVQVDPPEDPKSFVHRSGRTARAGNSGDVVTLVTPDVRRKARRMLREAGITVKPVKVRADSPEVLELVGERAEKVEGWTLPEPQNGGKGKNGGKGGKSGKSGKSGKFDKADKPFKKGGKTRRNRDRDDAVDATVNATADATAEPANAGDSAAFRHMPQDDDRALTPSRKRHRHDKRDRAAAAPDAGNERKSSWKAPHRRHRDDMRAAEGEKSGRRGRDDRAWREDDAPRGGKRIHRRDENRIVRDERSEMVKRHERRMNAKYGSGHGTDGEHGHGNPAGPRRHHGKAAKRAPFRMR</sequence>
<dbReference type="InterPro" id="IPR011545">
    <property type="entry name" value="DEAD/DEAH_box_helicase_dom"/>
</dbReference>
<keyword evidence="3 10" id="KW-0347">Helicase</keyword>
<comment type="similarity">
    <text evidence="5">Belongs to the DEAD box helicase family.</text>
</comment>
<evidence type="ECO:0000313" key="11">
    <source>
        <dbReference type="Proteomes" id="UP000469763"/>
    </source>
</evidence>
<keyword evidence="1" id="KW-0547">Nucleotide-binding</keyword>
<evidence type="ECO:0000313" key="10">
    <source>
        <dbReference type="EMBL" id="NEG78392.1"/>
    </source>
</evidence>
<dbReference type="CDD" id="cd00268">
    <property type="entry name" value="DEADc"/>
    <property type="match status" value="1"/>
</dbReference>
<dbReference type="Gene3D" id="3.40.50.300">
    <property type="entry name" value="P-loop containing nucleotide triphosphate hydrolases"/>
    <property type="match status" value="2"/>
</dbReference>
<dbReference type="GO" id="GO:0005524">
    <property type="term" value="F:ATP binding"/>
    <property type="evidence" value="ECO:0007669"/>
    <property type="project" value="UniProtKB-KW"/>
</dbReference>
<dbReference type="AlphaFoldDB" id="A0A7K3TH58"/>
<dbReference type="SUPFAM" id="SSF52540">
    <property type="entry name" value="P-loop containing nucleoside triphosphate hydrolases"/>
    <property type="match status" value="1"/>
</dbReference>
<dbReference type="PROSITE" id="PS51192">
    <property type="entry name" value="HELICASE_ATP_BIND_1"/>
    <property type="match status" value="1"/>
</dbReference>
<evidence type="ECO:0000259" key="8">
    <source>
        <dbReference type="PROSITE" id="PS51192"/>
    </source>
</evidence>
<keyword evidence="2" id="KW-0378">Hydrolase</keyword>
<evidence type="ECO:0000256" key="4">
    <source>
        <dbReference type="ARBA" id="ARBA00022840"/>
    </source>
</evidence>
<evidence type="ECO:0000256" key="5">
    <source>
        <dbReference type="ARBA" id="ARBA00038437"/>
    </source>
</evidence>
<feature type="domain" description="YTH" evidence="7">
    <location>
        <begin position="297"/>
        <end position="440"/>
    </location>
</feature>
<dbReference type="Proteomes" id="UP000469763">
    <property type="component" value="Unassembled WGS sequence"/>
</dbReference>
<evidence type="ECO:0000259" key="7">
    <source>
        <dbReference type="PROSITE" id="PS50882"/>
    </source>
</evidence>
<feature type="compositionally biased region" description="Gly residues" evidence="6">
    <location>
        <begin position="450"/>
        <end position="463"/>
    </location>
</feature>
<keyword evidence="4" id="KW-0067">ATP-binding</keyword>
<dbReference type="InterPro" id="IPR001650">
    <property type="entry name" value="Helicase_C-like"/>
</dbReference>
<dbReference type="GO" id="GO:0003723">
    <property type="term" value="F:RNA binding"/>
    <property type="evidence" value="ECO:0007669"/>
    <property type="project" value="InterPro"/>
</dbReference>
<feature type="domain" description="Helicase ATP-binding" evidence="8">
    <location>
        <begin position="55"/>
        <end position="258"/>
    </location>
</feature>
<dbReference type="PANTHER" id="PTHR47959">
    <property type="entry name" value="ATP-DEPENDENT RNA HELICASE RHLE-RELATED"/>
    <property type="match status" value="1"/>
</dbReference>
<reference evidence="10 11" key="1">
    <citation type="submission" date="2019-10" db="EMBL/GenBank/DDBJ databases">
        <title>Bifidobacterium from non-human primates.</title>
        <authorList>
            <person name="Modesto M."/>
        </authorList>
    </citation>
    <scope>NUCLEOTIDE SEQUENCE [LARGE SCALE GENOMIC DNA]</scope>
    <source>
        <strain evidence="10 11">TREC</strain>
    </source>
</reference>
<dbReference type="OrthoDB" id="9805696at2"/>
<dbReference type="GO" id="GO:0016787">
    <property type="term" value="F:hydrolase activity"/>
    <property type="evidence" value="ECO:0007669"/>
    <property type="project" value="UniProtKB-KW"/>
</dbReference>
<dbReference type="InterPro" id="IPR007275">
    <property type="entry name" value="YTH_domain"/>
</dbReference>
<dbReference type="InterPro" id="IPR014001">
    <property type="entry name" value="Helicase_ATP-bd"/>
</dbReference>
<evidence type="ECO:0000256" key="6">
    <source>
        <dbReference type="SAM" id="MobiDB-lite"/>
    </source>
</evidence>
<gene>
    <name evidence="10" type="ORF">GFD22_05300</name>
</gene>
<dbReference type="Pfam" id="PF00270">
    <property type="entry name" value="DEAD"/>
    <property type="match status" value="1"/>
</dbReference>
<evidence type="ECO:0000256" key="1">
    <source>
        <dbReference type="ARBA" id="ARBA00022741"/>
    </source>
</evidence>
<feature type="compositionally biased region" description="Basic and acidic residues" evidence="6">
    <location>
        <begin position="469"/>
        <end position="478"/>
    </location>
</feature>
<feature type="compositionally biased region" description="Basic and acidic residues" evidence="6">
    <location>
        <begin position="565"/>
        <end position="593"/>
    </location>
</feature>
<dbReference type="SMART" id="SM00490">
    <property type="entry name" value="HELICc"/>
    <property type="match status" value="1"/>
</dbReference>
<feature type="compositionally biased region" description="Low complexity" evidence="6">
    <location>
        <begin position="495"/>
        <end position="511"/>
    </location>
</feature>
<evidence type="ECO:0000259" key="9">
    <source>
        <dbReference type="PROSITE" id="PS51194"/>
    </source>
</evidence>
<feature type="compositionally biased region" description="Basic residues" evidence="6">
    <location>
        <begin position="644"/>
        <end position="660"/>
    </location>
</feature>
<evidence type="ECO:0000256" key="2">
    <source>
        <dbReference type="ARBA" id="ARBA00022801"/>
    </source>
</evidence>
<proteinExistence type="inferred from homology"/>
<dbReference type="InterPro" id="IPR027417">
    <property type="entry name" value="P-loop_NTPase"/>
</dbReference>
<comment type="caution">
    <text evidence="10">The sequence shown here is derived from an EMBL/GenBank/DDBJ whole genome shotgun (WGS) entry which is preliminary data.</text>
</comment>
<keyword evidence="11" id="KW-1185">Reference proteome</keyword>
<protein>
    <submittedName>
        <fullName evidence="10">DEAD/DEAH box helicase</fullName>
    </submittedName>
</protein>
<dbReference type="InterPro" id="IPR044742">
    <property type="entry name" value="DEAD/DEAH_RhlB"/>
</dbReference>
<feature type="compositionally biased region" description="Basic and acidic residues" evidence="6">
    <location>
        <begin position="600"/>
        <end position="616"/>
    </location>
</feature>
<evidence type="ECO:0000256" key="3">
    <source>
        <dbReference type="ARBA" id="ARBA00022806"/>
    </source>
</evidence>
<dbReference type="PROSITE" id="PS51194">
    <property type="entry name" value="HELICASE_CTER"/>
    <property type="match status" value="1"/>
</dbReference>
<dbReference type="EMBL" id="WHZY01000006">
    <property type="protein sequence ID" value="NEG78392.1"/>
    <property type="molecule type" value="Genomic_DNA"/>
</dbReference>
<feature type="region of interest" description="Disordered" evidence="6">
    <location>
        <begin position="440"/>
        <end position="660"/>
    </location>
</feature>
<dbReference type="GO" id="GO:0005829">
    <property type="term" value="C:cytosol"/>
    <property type="evidence" value="ECO:0007669"/>
    <property type="project" value="TreeGrafter"/>
</dbReference>
<dbReference type="PROSITE" id="PS50882">
    <property type="entry name" value="YTH"/>
    <property type="match status" value="1"/>
</dbReference>
<dbReference type="GO" id="GO:0003724">
    <property type="term" value="F:RNA helicase activity"/>
    <property type="evidence" value="ECO:0007669"/>
    <property type="project" value="TreeGrafter"/>
</dbReference>
<dbReference type="PANTHER" id="PTHR47959:SF13">
    <property type="entry name" value="ATP-DEPENDENT RNA HELICASE RHLE"/>
    <property type="match status" value="1"/>
</dbReference>
<dbReference type="SMART" id="SM00487">
    <property type="entry name" value="DEXDc"/>
    <property type="match status" value="1"/>
</dbReference>
<dbReference type="CDD" id="cd18787">
    <property type="entry name" value="SF2_C_DEAD"/>
    <property type="match status" value="1"/>
</dbReference>
<feature type="domain" description="Helicase C-terminal" evidence="9">
    <location>
        <begin position="269"/>
        <end position="427"/>
    </location>
</feature>
<name>A0A7K3TH58_9BIFI</name>